<feature type="domain" description="C2H2-type" evidence="12">
    <location>
        <begin position="669"/>
        <end position="696"/>
    </location>
</feature>
<dbReference type="PROSITE" id="PS50157">
    <property type="entry name" value="ZINC_FINGER_C2H2_2"/>
    <property type="match status" value="15"/>
</dbReference>
<dbReference type="FunFam" id="3.30.160.60:FF:000358">
    <property type="entry name" value="zinc finger protein 24"/>
    <property type="match status" value="1"/>
</dbReference>
<dbReference type="GO" id="GO:0000978">
    <property type="term" value="F:RNA polymerase II cis-regulatory region sequence-specific DNA binding"/>
    <property type="evidence" value="ECO:0007669"/>
    <property type="project" value="TreeGrafter"/>
</dbReference>
<feature type="region of interest" description="Disordered" evidence="11">
    <location>
        <begin position="993"/>
        <end position="1107"/>
    </location>
</feature>
<evidence type="ECO:0000313" key="13">
    <source>
        <dbReference type="Ensembl" id="ENSOTSP00005146415.1"/>
    </source>
</evidence>
<evidence type="ECO:0000256" key="6">
    <source>
        <dbReference type="ARBA" id="ARBA00022833"/>
    </source>
</evidence>
<evidence type="ECO:0000256" key="11">
    <source>
        <dbReference type="SAM" id="MobiDB-lite"/>
    </source>
</evidence>
<evidence type="ECO:0000256" key="4">
    <source>
        <dbReference type="ARBA" id="ARBA00022737"/>
    </source>
</evidence>
<feature type="compositionally biased region" description="Low complexity" evidence="11">
    <location>
        <begin position="1249"/>
        <end position="1267"/>
    </location>
</feature>
<evidence type="ECO:0000313" key="14">
    <source>
        <dbReference type="Proteomes" id="UP000694402"/>
    </source>
</evidence>
<evidence type="ECO:0000259" key="12">
    <source>
        <dbReference type="PROSITE" id="PS50157"/>
    </source>
</evidence>
<dbReference type="GO" id="GO:0008270">
    <property type="term" value="F:zinc ion binding"/>
    <property type="evidence" value="ECO:0007669"/>
    <property type="project" value="UniProtKB-KW"/>
</dbReference>
<feature type="domain" description="C2H2-type" evidence="12">
    <location>
        <begin position="380"/>
        <end position="407"/>
    </location>
</feature>
<keyword evidence="7" id="KW-0805">Transcription regulation</keyword>
<feature type="domain" description="C2H2-type" evidence="12">
    <location>
        <begin position="323"/>
        <end position="350"/>
    </location>
</feature>
<feature type="region of interest" description="Disordered" evidence="11">
    <location>
        <begin position="1188"/>
        <end position="1271"/>
    </location>
</feature>
<dbReference type="FunFam" id="3.30.160.60:FF:000671">
    <property type="entry name" value="Zinc finger protein 26"/>
    <property type="match status" value="1"/>
</dbReference>
<evidence type="ECO:0000256" key="8">
    <source>
        <dbReference type="ARBA" id="ARBA00023163"/>
    </source>
</evidence>
<feature type="domain" description="C2H2-type" evidence="12">
    <location>
        <begin position="352"/>
        <end position="379"/>
    </location>
</feature>
<dbReference type="Pfam" id="PF00096">
    <property type="entry name" value="zf-C2H2"/>
    <property type="match status" value="10"/>
</dbReference>
<evidence type="ECO:0000256" key="2">
    <source>
        <dbReference type="ARBA" id="ARBA00006991"/>
    </source>
</evidence>
<feature type="compositionally biased region" description="Polar residues" evidence="11">
    <location>
        <begin position="851"/>
        <end position="863"/>
    </location>
</feature>
<dbReference type="SMART" id="SM00355">
    <property type="entry name" value="ZnF_C2H2"/>
    <property type="match status" value="18"/>
</dbReference>
<evidence type="ECO:0000256" key="1">
    <source>
        <dbReference type="ARBA" id="ARBA00004123"/>
    </source>
</evidence>
<dbReference type="FunFam" id="3.30.160.60:FF:000688">
    <property type="entry name" value="zinc finger protein 197 isoform X1"/>
    <property type="match status" value="1"/>
</dbReference>
<feature type="domain" description="C2H2-type" evidence="12">
    <location>
        <begin position="215"/>
        <end position="242"/>
    </location>
</feature>
<sequence>MAAVNSSERRQGDPNDELGDPGGAAQKCETSDYKSTDPDNTFAVELDRIPKDSNENRESSIVTDGLASQTESSIALRANDRSEICNELVYLTSSEEKTHNTDVSFNKQRHFDWSETEDEEDGTDAKENGNFRNGKMGMTHEVQQDKITEDISYAEDVEKEKSHSDEEMDISKDTGEEQDCNGGKGAEEEEEEEKEEEEEEGGEEDQTVKRRQCSLECKDCGKRFTRRETFNLHRHFHAHQDELASLTCKECGLTFHHRSSLIKHRSEHQQKVEQPVERKRRRSPQGVHKEERPGFQCDHCEETFPSLSKLRLHTCDCAPDKAYRCPLCRKEFRMKISITSHMQTHSLSSHPFRCQECHKSFSDIFSLRDHQGSHASLKPYACPECGMVFRHRSVMEDHRRKHTEDTQGPYLCNICGKHFKYSSLLQQHQYLHTGQKPFRCPDCGKTFALAQNMKAHCRQHRRHPHGCSLCPLTFPDQGSLQAHVSCHETVGGLDKENTNHGLEPKRIFNCPLCPQNFPSPADLRAHMLIHEAEHERMENGACKDGETNRYTCPHCPATYSDQSNMMAHLTTHTSARVRVERQGNGLEVGRSAPLNTANVPGRWHREEMSSKPLKCPDCGKSFRHRSVLTLHMRIHSKDKPYQCRVCNKSFRFNSYLQQHMIIHTGEKPYKCPDCSKDFAFLQNMRTHQRLHTQKPFRCTKCRKGYSDENQLQRHLLSHNGEKPHKCHLCEKSFGLAYLLRDHLNTHTGERPHRCQECHKTFPWLGSLLVHQKIHARKRQGSSQPYSFPMAMRIRGKGSRGRSGGRLASGWPRLGGMGRSGMDTPQQTPPYQVPMSRSPEWQRRPAQPQPPMFSSQMDMQQPGETSARRPPPVHQQWRVEGGELRPVPLPNQSQPSQDPERQPAPVQQQPSPQIQPQQVPQSPLIQQQVQLQLQLQPHLHPQLRQQQVQHHLQSPLIQQQLQWQQPGVQLQPQLVPQQQWQPARHLLQQKLPWLPDAQPRPAPPQQPQQWHSDGLPRPPPQQQQRNSGRAEAPTTSQPGLSASQSLEPPPPGESGGTMPLGNKTPPVAGPQNPSPLAVSEQEQHRQQPKPMSWGNTPTTPPVPTLSSVQLDFPGSPIYMDGAALWGGLRTSPAVPPSQSTLNKLGQELKLPRWSSVSVPMQKAVNESPTPPRKEDTRVWDFNAPLVMSPTVSSSEKAGSGREQQKQWSPALLSTSSSAQMGHSSVMSISSPPTHGIGGSPWDFKGSPSNKSGLSQELEQQQQKHLSSSWTNVPTSTQNVPISIQYDPQRFTHGVGPTVWGFQTTPAGPQQQPMVTGTQIIINQTSPFFSPLPPLPPLSLPGSHPLHSVAVGSLPRPPHPNIFFTPQAVMSERPHMTQTLSLPQLAPRPVPHKLGRLPYAPDRLLQCMICGCSLPRELDLQMHYMQHAQGEI</sequence>
<feature type="domain" description="C2H2-type" evidence="12">
    <location>
        <begin position="410"/>
        <end position="437"/>
    </location>
</feature>
<dbReference type="GeneID" id="112246954"/>
<feature type="region of interest" description="Disordered" evidence="11">
    <location>
        <begin position="113"/>
        <end position="208"/>
    </location>
</feature>
<keyword evidence="6" id="KW-0862">Zinc</keyword>
<feature type="region of interest" description="Disordered" evidence="11">
    <location>
        <begin position="1"/>
        <end position="79"/>
    </location>
</feature>
<dbReference type="Ensembl" id="ENSOTST00005164538.1">
    <property type="protein sequence ID" value="ENSOTSP00005146415.1"/>
    <property type="gene ID" value="ENSOTSG00005068642.1"/>
</dbReference>
<feature type="compositionally biased region" description="Basic and acidic residues" evidence="11">
    <location>
        <begin position="45"/>
        <end position="58"/>
    </location>
</feature>
<keyword evidence="9" id="KW-0539">Nucleus</keyword>
<dbReference type="FunFam" id="3.30.160.60:FF:000193">
    <property type="entry name" value="Zinc finger protein 300"/>
    <property type="match status" value="1"/>
</dbReference>
<accession>A0AAZ3S1Q7</accession>
<comment type="subcellular location">
    <subcellularLocation>
        <location evidence="1">Nucleus</location>
    </subcellularLocation>
</comment>
<feature type="region of interest" description="Disordered" evidence="11">
    <location>
        <begin position="794"/>
        <end position="922"/>
    </location>
</feature>
<keyword evidence="8" id="KW-0804">Transcription</keyword>
<dbReference type="FunFam" id="3.30.160.60:FF:001498">
    <property type="entry name" value="Zinc finger protein 404"/>
    <property type="match status" value="1"/>
</dbReference>
<feature type="domain" description="C2H2-type" evidence="12">
    <location>
        <begin position="724"/>
        <end position="751"/>
    </location>
</feature>
<reference evidence="13" key="2">
    <citation type="submission" date="2025-08" db="UniProtKB">
        <authorList>
            <consortium name="Ensembl"/>
        </authorList>
    </citation>
    <scope>IDENTIFICATION</scope>
</reference>
<name>A0AAZ3S1Q7_ONCTS</name>
<organism evidence="13 14">
    <name type="scientific">Oncorhynchus tshawytscha</name>
    <name type="common">Chinook salmon</name>
    <name type="synonym">Salmo tshawytscha</name>
    <dbReference type="NCBI Taxonomy" id="74940"/>
    <lineage>
        <taxon>Eukaryota</taxon>
        <taxon>Metazoa</taxon>
        <taxon>Chordata</taxon>
        <taxon>Craniata</taxon>
        <taxon>Vertebrata</taxon>
        <taxon>Euteleostomi</taxon>
        <taxon>Actinopterygii</taxon>
        <taxon>Neopterygii</taxon>
        <taxon>Teleostei</taxon>
        <taxon>Protacanthopterygii</taxon>
        <taxon>Salmoniformes</taxon>
        <taxon>Salmonidae</taxon>
        <taxon>Salmoninae</taxon>
        <taxon>Oncorhynchus</taxon>
    </lineage>
</organism>
<feature type="domain" description="C2H2-type" evidence="12">
    <location>
        <begin position="508"/>
        <end position="535"/>
    </location>
</feature>
<dbReference type="FunFam" id="3.30.160.60:FF:002343">
    <property type="entry name" value="Zinc finger protein 33A"/>
    <property type="match status" value="1"/>
</dbReference>
<evidence type="ECO:0000256" key="7">
    <source>
        <dbReference type="ARBA" id="ARBA00023015"/>
    </source>
</evidence>
<keyword evidence="4" id="KW-0677">Repeat</keyword>
<dbReference type="GO" id="GO:0003700">
    <property type="term" value="F:DNA-binding transcription factor activity"/>
    <property type="evidence" value="ECO:0007669"/>
    <property type="project" value="TreeGrafter"/>
</dbReference>
<feature type="compositionally biased region" description="Polar residues" evidence="11">
    <location>
        <begin position="59"/>
        <end position="73"/>
    </location>
</feature>
<evidence type="ECO:0000256" key="5">
    <source>
        <dbReference type="ARBA" id="ARBA00022771"/>
    </source>
</evidence>
<evidence type="ECO:0000256" key="3">
    <source>
        <dbReference type="ARBA" id="ARBA00022723"/>
    </source>
</evidence>
<feature type="domain" description="C2H2-type" evidence="12">
    <location>
        <begin position="550"/>
        <end position="577"/>
    </location>
</feature>
<evidence type="ECO:0000256" key="10">
    <source>
        <dbReference type="PROSITE-ProRule" id="PRU00042"/>
    </source>
</evidence>
<feature type="region of interest" description="Disordered" evidence="11">
    <location>
        <begin position="262"/>
        <end position="292"/>
    </location>
</feature>
<dbReference type="PANTHER" id="PTHR24404:SF114">
    <property type="entry name" value="KLUMPFUSS, ISOFORM B-RELATED"/>
    <property type="match status" value="1"/>
</dbReference>
<dbReference type="PROSITE" id="PS00028">
    <property type="entry name" value="ZINC_FINGER_C2H2_1"/>
    <property type="match status" value="17"/>
</dbReference>
<keyword evidence="3" id="KW-0479">Metal-binding</keyword>
<dbReference type="Proteomes" id="UP000694402">
    <property type="component" value="Unassembled WGS sequence"/>
</dbReference>
<feature type="domain" description="C2H2-type" evidence="12">
    <location>
        <begin position="752"/>
        <end position="779"/>
    </location>
</feature>
<dbReference type="GeneTree" id="ENSGT01030000234576"/>
<feature type="domain" description="C2H2-type" evidence="12">
    <location>
        <begin position="696"/>
        <end position="723"/>
    </location>
</feature>
<keyword evidence="5 10" id="KW-0863">Zinc-finger</keyword>
<dbReference type="RefSeq" id="XP_024271346.2">
    <property type="nucleotide sequence ID" value="XM_024415578.2"/>
</dbReference>
<gene>
    <name evidence="13" type="primary">LOC112246954</name>
</gene>
<feature type="compositionally biased region" description="Polar residues" evidence="11">
    <location>
        <begin position="1204"/>
        <end position="1231"/>
    </location>
</feature>
<proteinExistence type="inferred from homology"/>
<dbReference type="KEGG" id="otw:112246954"/>
<feature type="compositionally biased region" description="Low complexity" evidence="11">
    <location>
        <begin position="902"/>
        <end position="922"/>
    </location>
</feature>
<dbReference type="GO" id="GO:0005634">
    <property type="term" value="C:nucleus"/>
    <property type="evidence" value="ECO:0007669"/>
    <property type="project" value="UniProtKB-SubCell"/>
</dbReference>
<feature type="domain" description="C2H2-type" evidence="12">
    <location>
        <begin position="641"/>
        <end position="668"/>
    </location>
</feature>
<protein>
    <recommendedName>
        <fullName evidence="12">C2H2-type domain-containing protein</fullName>
    </recommendedName>
</protein>
<feature type="compositionally biased region" description="Basic and acidic residues" evidence="11">
    <location>
        <begin position="156"/>
        <end position="175"/>
    </location>
</feature>
<feature type="compositionally biased region" description="Acidic residues" evidence="11">
    <location>
        <begin position="187"/>
        <end position="205"/>
    </location>
</feature>
<evidence type="ECO:0000256" key="9">
    <source>
        <dbReference type="ARBA" id="ARBA00023242"/>
    </source>
</evidence>
<dbReference type="FunFam" id="3.30.160.60:FF:000446">
    <property type="entry name" value="Zinc finger protein"/>
    <property type="match status" value="1"/>
</dbReference>
<feature type="domain" description="C2H2-type" evidence="12">
    <location>
        <begin position="438"/>
        <end position="465"/>
    </location>
</feature>
<dbReference type="InterPro" id="IPR050589">
    <property type="entry name" value="Ikaros_C2H2-ZF"/>
</dbReference>
<keyword evidence="14" id="KW-1185">Reference proteome</keyword>
<reference evidence="13" key="3">
    <citation type="submission" date="2025-09" db="UniProtKB">
        <authorList>
            <consortium name="Ensembl"/>
        </authorList>
    </citation>
    <scope>IDENTIFICATION</scope>
</reference>
<feature type="compositionally biased region" description="Polar residues" evidence="11">
    <location>
        <begin position="1032"/>
        <end position="1045"/>
    </location>
</feature>
<dbReference type="InterPro" id="IPR013087">
    <property type="entry name" value="Znf_C2H2_type"/>
</dbReference>
<dbReference type="PANTHER" id="PTHR24404">
    <property type="entry name" value="ZINC FINGER PROTEIN"/>
    <property type="match status" value="1"/>
</dbReference>
<feature type="domain" description="C2H2-type" evidence="12">
    <location>
        <begin position="246"/>
        <end position="273"/>
    </location>
</feature>
<feature type="compositionally biased region" description="Basic and acidic residues" evidence="11">
    <location>
        <begin position="267"/>
        <end position="277"/>
    </location>
</feature>
<dbReference type="GO" id="GO:0006357">
    <property type="term" value="P:regulation of transcription by RNA polymerase II"/>
    <property type="evidence" value="ECO:0007669"/>
    <property type="project" value="TreeGrafter"/>
</dbReference>
<comment type="similarity">
    <text evidence="2">Belongs to the krueppel C2H2-type zinc-finger protein family.</text>
</comment>
<reference evidence="14" key="1">
    <citation type="journal article" date="2018" name="PLoS ONE">
        <title>Chinook salmon (Oncorhynchus tshawytscha) genome and transcriptome.</title>
        <authorList>
            <person name="Christensen K.A."/>
            <person name="Leong J.S."/>
            <person name="Sakhrani D."/>
            <person name="Biagi C.A."/>
            <person name="Minkley D.R."/>
            <person name="Withler R.E."/>
            <person name="Rondeau E.B."/>
            <person name="Koop B.F."/>
            <person name="Devlin R.H."/>
        </authorList>
    </citation>
    <scope>NUCLEOTIDE SEQUENCE [LARGE SCALE GENOMIC DNA]</scope>
</reference>
<feature type="domain" description="C2H2-type" evidence="12">
    <location>
        <begin position="613"/>
        <end position="640"/>
    </location>
</feature>
<dbReference type="FunFam" id="3.30.160.60:FF:000065">
    <property type="entry name" value="B-cell CLL/lymphoma 6, member B"/>
    <property type="match status" value="1"/>
</dbReference>